<dbReference type="FunFam" id="2.40.50.960:FF:000001">
    <property type="entry name" value="ACD, shelterin complex subunit and telomerase recruitment factor"/>
    <property type="match status" value="1"/>
</dbReference>
<evidence type="ECO:0000256" key="1">
    <source>
        <dbReference type="ARBA" id="ARBA00004123"/>
    </source>
</evidence>
<dbReference type="PANTHER" id="PTHR14487">
    <property type="entry name" value="ADRENOCORTICAL DYSPLASIA PROTEIN ACD"/>
    <property type="match status" value="1"/>
</dbReference>
<feature type="compositionally biased region" description="Low complexity" evidence="12">
    <location>
        <begin position="331"/>
        <end position="344"/>
    </location>
</feature>
<dbReference type="GO" id="GO:0032211">
    <property type="term" value="P:negative regulation of telomere maintenance via telomerase"/>
    <property type="evidence" value="ECO:0007669"/>
    <property type="project" value="TreeGrafter"/>
</dbReference>
<dbReference type="InterPro" id="IPR028631">
    <property type="entry name" value="ACD"/>
</dbReference>
<dbReference type="RefSeq" id="XP_010849323.1">
    <property type="nucleotide sequence ID" value="XM_010851021.1"/>
</dbReference>
<keyword evidence="5" id="KW-0597">Phosphoprotein</keyword>
<sequence length="529" mass="56486">MLGTSLRFQSSPSPSEPVLGPFLPSATGDLKNGPNALPLLGEMLGGEAGPRRTGKTRARGYLRSPAAGMASFGGLVLRPWIRELVLGSDALSSPRAGQLLKVLQEAKAQSPSGAPDPPDAEAMLLVSDGTHSIRCLVTGEALNASDWEEKEFGFRGTEGRILLLRDCKVSVQVAQGDTPAEFYLQVDRFALLPTEQPREQVTGCNEDPDVRKKLCDCLEEHLSESTSSNTGLSLSQLLNEVEVDQEHQKALVRLAESCLILAGPDTAAPITPWAASRCRATGEAVYTVPSLRLHISENDQQILSSLGPTQRVQGPERSPSHLALQDLSLSLISSPPSSPSSSGPPAIPSHLLSKENSASVSLLPPLPLAAPDPVQKGSSQPLSTICSAHGSLPPGSPHPSSIPNTPLLSCTPSLSRLGHAPSIHQAHVSRAQKPSLEFKELGLPPKTLHHSPRTRTTKGALESSCVWTPCPLQDPPERHRDGSAFQYEYRPPCPSLCAQVQAARLPPQLVAWALHFLMEPQPDSELTQM</sequence>
<keyword evidence="6" id="KW-0832">Ubl conjugation</keyword>
<protein>
    <submittedName>
        <fullName evidence="15">Adrenocortical dysplasia protein homolog isoform X1</fullName>
    </submittedName>
</protein>
<name>A0A6P3I4B2_BISBB</name>
<dbReference type="GO" id="GO:0042162">
    <property type="term" value="F:telomeric DNA binding"/>
    <property type="evidence" value="ECO:0007669"/>
    <property type="project" value="InterPro"/>
</dbReference>
<dbReference type="GO" id="GO:0005697">
    <property type="term" value="C:telomerase holoenzyme complex"/>
    <property type="evidence" value="ECO:0007669"/>
    <property type="project" value="InterPro"/>
</dbReference>
<evidence type="ECO:0000256" key="9">
    <source>
        <dbReference type="ARBA" id="ARBA00023242"/>
    </source>
</evidence>
<evidence type="ECO:0000256" key="10">
    <source>
        <dbReference type="ARBA" id="ARBA00053730"/>
    </source>
</evidence>
<dbReference type="PANTHER" id="PTHR14487:SF3">
    <property type="entry name" value="ADRENOCORTICAL DYSPLASIA PROTEIN HOMOLOG"/>
    <property type="match status" value="1"/>
</dbReference>
<keyword evidence="7" id="KW-0779">Telomere</keyword>
<evidence type="ECO:0000256" key="4">
    <source>
        <dbReference type="ARBA" id="ARBA00022499"/>
    </source>
</evidence>
<keyword evidence="4" id="KW-1017">Isopeptide bond</keyword>
<comment type="subcellular location">
    <subcellularLocation>
        <location evidence="2">Chromosome</location>
        <location evidence="2">Telomere</location>
    </subcellularLocation>
    <subcellularLocation>
        <location evidence="1">Nucleus</location>
    </subcellularLocation>
</comment>
<dbReference type="GO" id="GO:0070198">
    <property type="term" value="P:protein localization to chromosome, telomeric region"/>
    <property type="evidence" value="ECO:0007669"/>
    <property type="project" value="TreeGrafter"/>
</dbReference>
<evidence type="ECO:0000313" key="15">
    <source>
        <dbReference type="RefSeq" id="XP_010849323.1"/>
    </source>
</evidence>
<feature type="compositionally biased region" description="Low complexity" evidence="12">
    <location>
        <begin position="387"/>
        <end position="401"/>
    </location>
</feature>
<dbReference type="OrthoDB" id="9899304at2759"/>
<evidence type="ECO:0000256" key="3">
    <source>
        <dbReference type="ARBA" id="ARBA00022454"/>
    </source>
</evidence>
<feature type="region of interest" description="Disordered" evidence="12">
    <location>
        <begin position="331"/>
        <end position="351"/>
    </location>
</feature>
<gene>
    <name evidence="15" type="primary">ACD</name>
</gene>
<dbReference type="Proteomes" id="UP000515208">
    <property type="component" value="Unplaced"/>
</dbReference>
<evidence type="ECO:0000313" key="14">
    <source>
        <dbReference type="Proteomes" id="UP000515208"/>
    </source>
</evidence>
<keyword evidence="8" id="KW-0238">DNA-binding</keyword>
<dbReference type="GO" id="GO:0007004">
    <property type="term" value="P:telomere maintenance via telomerase"/>
    <property type="evidence" value="ECO:0007669"/>
    <property type="project" value="InterPro"/>
</dbReference>
<dbReference type="InterPro" id="IPR019437">
    <property type="entry name" value="TPP1/Est3"/>
</dbReference>
<organism evidence="14 15">
    <name type="scientific">Bison bison bison</name>
    <name type="common">North American plains bison</name>
    <dbReference type="NCBI Taxonomy" id="43346"/>
    <lineage>
        <taxon>Eukaryota</taxon>
        <taxon>Metazoa</taxon>
        <taxon>Chordata</taxon>
        <taxon>Craniata</taxon>
        <taxon>Vertebrata</taxon>
        <taxon>Euteleostomi</taxon>
        <taxon>Mammalia</taxon>
        <taxon>Eutheria</taxon>
        <taxon>Laurasiatheria</taxon>
        <taxon>Artiodactyla</taxon>
        <taxon>Ruminantia</taxon>
        <taxon>Pecora</taxon>
        <taxon>Bovidae</taxon>
        <taxon>Bovinae</taxon>
        <taxon>Bison</taxon>
    </lineage>
</organism>
<dbReference type="Gene3D" id="2.40.50.960">
    <property type="match status" value="1"/>
</dbReference>
<dbReference type="GO" id="GO:0005654">
    <property type="term" value="C:nucleoplasm"/>
    <property type="evidence" value="ECO:0007669"/>
    <property type="project" value="UniProtKB-ARBA"/>
</dbReference>
<dbReference type="Pfam" id="PF10341">
    <property type="entry name" value="TPP1"/>
    <property type="match status" value="1"/>
</dbReference>
<feature type="region of interest" description="Disordered" evidence="12">
    <location>
        <begin position="1"/>
        <end position="27"/>
    </location>
</feature>
<evidence type="ECO:0000256" key="8">
    <source>
        <dbReference type="ARBA" id="ARBA00023125"/>
    </source>
</evidence>
<dbReference type="CTD" id="65057"/>
<feature type="compositionally biased region" description="Polar residues" evidence="12">
    <location>
        <begin position="376"/>
        <end position="386"/>
    </location>
</feature>
<evidence type="ECO:0000256" key="12">
    <source>
        <dbReference type="SAM" id="MobiDB-lite"/>
    </source>
</evidence>
<dbReference type="GeneID" id="104996688"/>
<keyword evidence="14" id="KW-1185">Reference proteome</keyword>
<evidence type="ECO:0000256" key="5">
    <source>
        <dbReference type="ARBA" id="ARBA00022553"/>
    </source>
</evidence>
<evidence type="ECO:0000256" key="11">
    <source>
        <dbReference type="ARBA" id="ARBA00063822"/>
    </source>
</evidence>
<proteinExistence type="predicted"/>
<dbReference type="KEGG" id="bbis:104996688"/>
<keyword evidence="3" id="KW-0158">Chromosome</keyword>
<dbReference type="AlphaFoldDB" id="A0A6P3I4B2"/>
<reference evidence="15" key="1">
    <citation type="submission" date="2025-08" db="UniProtKB">
        <authorList>
            <consortium name="RefSeq"/>
        </authorList>
    </citation>
    <scope>IDENTIFICATION</scope>
    <source>
        <tissue evidence="15">Blood</tissue>
    </source>
</reference>
<feature type="domain" description="Shelterin complex subunit TPP1/Est3" evidence="13">
    <location>
        <begin position="77"/>
        <end position="222"/>
    </location>
</feature>
<feature type="compositionally biased region" description="Polar residues" evidence="12">
    <location>
        <begin position="1"/>
        <end position="13"/>
    </location>
</feature>
<evidence type="ECO:0000259" key="13">
    <source>
        <dbReference type="Pfam" id="PF10341"/>
    </source>
</evidence>
<dbReference type="GO" id="GO:0016233">
    <property type="term" value="P:telomere capping"/>
    <property type="evidence" value="ECO:0007669"/>
    <property type="project" value="InterPro"/>
</dbReference>
<evidence type="ECO:0000256" key="7">
    <source>
        <dbReference type="ARBA" id="ARBA00022895"/>
    </source>
</evidence>
<evidence type="ECO:0000256" key="6">
    <source>
        <dbReference type="ARBA" id="ARBA00022843"/>
    </source>
</evidence>
<dbReference type="GO" id="GO:0070187">
    <property type="term" value="C:shelterin complex"/>
    <property type="evidence" value="ECO:0007669"/>
    <property type="project" value="InterPro"/>
</dbReference>
<accession>A0A6P3I4B2</accession>
<comment type="function">
    <text evidence="10">Component of the shelterin complex (telosome) that is involved in the regulation of telomere length and protection. Shelterin associates with arrays of double-stranded TTAGGG repeats added by telomerase and protects chromosome ends. Without its protective activity, telomeres are no longer hidden from the DNA damage surveillance and chromosome ends are inappropriately processed by DNA repair pathways. Promotes binding of POT1 to single-stranded telomeric DNA. Modulates the inhibitory effects of POT1 on telomere elongation. The ACD-POT1 heterodimer enhances telomere elongation by recruiting telomerase to telomeres and increasing its processivity. May play a role in organogenesis.</text>
</comment>
<comment type="subunit">
    <text evidence="11">Component of the shelterin complex (telosome) composed of TERF1, TERF2, TINF2, TERF2IP ACD and POT1. Forms heterodimers with POT1. Identified in a complex with POT1 and single-stranded telomeric DNA. Interacts with STN1 and TINF2.</text>
</comment>
<feature type="region of interest" description="Disordered" evidence="12">
    <location>
        <begin position="369"/>
        <end position="401"/>
    </location>
</feature>
<evidence type="ECO:0000256" key="2">
    <source>
        <dbReference type="ARBA" id="ARBA00004574"/>
    </source>
</evidence>
<keyword evidence="9" id="KW-0539">Nucleus</keyword>